<evidence type="ECO:0000259" key="7">
    <source>
        <dbReference type="Pfam" id="PF06271"/>
    </source>
</evidence>
<keyword evidence="5 6" id="KW-0472">Membrane</keyword>
<evidence type="ECO:0000313" key="8">
    <source>
        <dbReference type="EMBL" id="KAB2808992.1"/>
    </source>
</evidence>
<gene>
    <name evidence="8" type="ORF">F9L07_18155</name>
</gene>
<evidence type="ECO:0000256" key="2">
    <source>
        <dbReference type="ARBA" id="ARBA00022475"/>
    </source>
</evidence>
<dbReference type="PANTHER" id="PTHR36115">
    <property type="entry name" value="PROLINE-RICH ANTIGEN HOMOLOG-RELATED"/>
    <property type="match status" value="1"/>
</dbReference>
<dbReference type="EMBL" id="WBVM01000002">
    <property type="protein sequence ID" value="KAB2808992.1"/>
    <property type="molecule type" value="Genomic_DNA"/>
</dbReference>
<accession>A0A7J5DUJ0</accession>
<dbReference type="GO" id="GO:0005886">
    <property type="term" value="C:plasma membrane"/>
    <property type="evidence" value="ECO:0007669"/>
    <property type="project" value="UniProtKB-SubCell"/>
</dbReference>
<dbReference type="InterPro" id="IPR051791">
    <property type="entry name" value="Pra-immunoreactive"/>
</dbReference>
<keyword evidence="2" id="KW-1003">Cell membrane</keyword>
<comment type="subcellular location">
    <subcellularLocation>
        <location evidence="1">Cell membrane</location>
        <topology evidence="1">Multi-pass membrane protein</topology>
    </subcellularLocation>
</comment>
<feature type="domain" description="RDD" evidence="7">
    <location>
        <begin position="10"/>
        <end position="138"/>
    </location>
</feature>
<name>A0A7J5DUJ0_NOCSI</name>
<keyword evidence="3 6" id="KW-0812">Transmembrane</keyword>
<dbReference type="InterPro" id="IPR010432">
    <property type="entry name" value="RDD"/>
</dbReference>
<evidence type="ECO:0000313" key="9">
    <source>
        <dbReference type="Proteomes" id="UP000449906"/>
    </source>
</evidence>
<keyword evidence="4 6" id="KW-1133">Transmembrane helix</keyword>
<protein>
    <submittedName>
        <fullName evidence="8">RDD family protein</fullName>
    </submittedName>
</protein>
<dbReference type="Pfam" id="PF06271">
    <property type="entry name" value="RDD"/>
    <property type="match status" value="1"/>
</dbReference>
<feature type="transmembrane region" description="Helical" evidence="6">
    <location>
        <begin position="53"/>
        <end position="76"/>
    </location>
</feature>
<dbReference type="Proteomes" id="UP000449906">
    <property type="component" value="Unassembled WGS sequence"/>
</dbReference>
<organism evidence="8 9">
    <name type="scientific">Nocardioides simplex</name>
    <name type="common">Arthrobacter simplex</name>
    <dbReference type="NCBI Taxonomy" id="2045"/>
    <lineage>
        <taxon>Bacteria</taxon>
        <taxon>Bacillati</taxon>
        <taxon>Actinomycetota</taxon>
        <taxon>Actinomycetes</taxon>
        <taxon>Propionibacteriales</taxon>
        <taxon>Nocardioidaceae</taxon>
        <taxon>Pimelobacter</taxon>
    </lineage>
</organism>
<evidence type="ECO:0000256" key="3">
    <source>
        <dbReference type="ARBA" id="ARBA00022692"/>
    </source>
</evidence>
<evidence type="ECO:0000256" key="4">
    <source>
        <dbReference type="ARBA" id="ARBA00022989"/>
    </source>
</evidence>
<evidence type="ECO:0000256" key="6">
    <source>
        <dbReference type="SAM" id="Phobius"/>
    </source>
</evidence>
<dbReference type="PANTHER" id="PTHR36115:SF9">
    <property type="entry name" value="LMO1584 PROTEIN"/>
    <property type="match status" value="1"/>
</dbReference>
<feature type="transmembrane region" description="Helical" evidence="6">
    <location>
        <begin position="20"/>
        <end position="41"/>
    </location>
</feature>
<evidence type="ECO:0000256" key="1">
    <source>
        <dbReference type="ARBA" id="ARBA00004651"/>
    </source>
</evidence>
<reference evidence="8 9" key="1">
    <citation type="submission" date="2019-09" db="EMBL/GenBank/DDBJ databases">
        <title>Pimelobacter sp. isolated from Paulinella.</title>
        <authorList>
            <person name="Jeong S.E."/>
        </authorList>
    </citation>
    <scope>NUCLEOTIDE SEQUENCE [LARGE SCALE GENOMIC DNA]</scope>
    <source>
        <strain evidence="8 9">Pch-N</strain>
    </source>
</reference>
<feature type="transmembrane region" description="Helical" evidence="6">
    <location>
        <begin position="103"/>
        <end position="126"/>
    </location>
</feature>
<dbReference type="RefSeq" id="WP_151581216.1">
    <property type="nucleotide sequence ID" value="NZ_WBVM01000002.1"/>
</dbReference>
<sequence>MSRPTVTGRYAGPVSRAAAAAIDVAVVLASYSVGVGLAGFLSQALFDFSIEKGTGVLATAVLLGWAALYVAVGTAISGRTVGKGVVGLKVVSRLGYPVRPSAAVVRVLVFPLSTSVFAIGLLLIAFRRDHRALHDLIARTAVVYDWGDRPAQLPGPLAAYLRAHDAA</sequence>
<evidence type="ECO:0000256" key="5">
    <source>
        <dbReference type="ARBA" id="ARBA00023136"/>
    </source>
</evidence>
<dbReference type="AlphaFoldDB" id="A0A7J5DUJ0"/>
<comment type="caution">
    <text evidence="8">The sequence shown here is derived from an EMBL/GenBank/DDBJ whole genome shotgun (WGS) entry which is preliminary data.</text>
</comment>
<proteinExistence type="predicted"/>